<gene>
    <name evidence="2" type="ORF">GCM10009855_22340</name>
</gene>
<dbReference type="InterPro" id="IPR011037">
    <property type="entry name" value="Pyrv_Knase-like_insert_dom_sf"/>
</dbReference>
<comment type="caution">
    <text evidence="2">The sequence shown here is derived from an EMBL/GenBank/DDBJ whole genome shotgun (WGS) entry which is preliminary data.</text>
</comment>
<reference evidence="2 3" key="1">
    <citation type="journal article" date="2019" name="Int. J. Syst. Evol. Microbiol.">
        <title>The Global Catalogue of Microorganisms (GCM) 10K type strain sequencing project: providing services to taxonomists for standard genome sequencing and annotation.</title>
        <authorList>
            <consortium name="The Broad Institute Genomics Platform"/>
            <consortium name="The Broad Institute Genome Sequencing Center for Infectious Disease"/>
            <person name="Wu L."/>
            <person name="Ma J."/>
        </authorList>
    </citation>
    <scope>NUCLEOTIDE SEQUENCE [LARGE SCALE GENOMIC DNA]</scope>
    <source>
        <strain evidence="2 3">JCM 16227</strain>
    </source>
</reference>
<dbReference type="PANTHER" id="PTHR30212">
    <property type="entry name" value="PROTEIN YIIM"/>
    <property type="match status" value="1"/>
</dbReference>
<keyword evidence="3" id="KW-1185">Reference proteome</keyword>
<name>A0ABN3HJ98_9ACTN</name>
<dbReference type="PANTHER" id="PTHR30212:SF2">
    <property type="entry name" value="PROTEIN YIIM"/>
    <property type="match status" value="1"/>
</dbReference>
<dbReference type="RefSeq" id="WP_006896211.1">
    <property type="nucleotide sequence ID" value="NZ_BAAARB010000011.1"/>
</dbReference>
<protein>
    <recommendedName>
        <fullName evidence="1">MOSC domain-containing protein</fullName>
    </recommendedName>
</protein>
<dbReference type="PROSITE" id="PS51340">
    <property type="entry name" value="MOSC"/>
    <property type="match status" value="1"/>
</dbReference>
<organism evidence="2 3">
    <name type="scientific">Gordonia cholesterolivorans</name>
    <dbReference type="NCBI Taxonomy" id="559625"/>
    <lineage>
        <taxon>Bacteria</taxon>
        <taxon>Bacillati</taxon>
        <taxon>Actinomycetota</taxon>
        <taxon>Actinomycetes</taxon>
        <taxon>Mycobacteriales</taxon>
        <taxon>Gordoniaceae</taxon>
        <taxon>Gordonia</taxon>
    </lineage>
</organism>
<dbReference type="EMBL" id="BAAARB010000011">
    <property type="protein sequence ID" value="GAA2381808.1"/>
    <property type="molecule type" value="Genomic_DNA"/>
</dbReference>
<dbReference type="InterPro" id="IPR052353">
    <property type="entry name" value="Benzoxazolinone_Detox_Enz"/>
</dbReference>
<dbReference type="SUPFAM" id="SSF50800">
    <property type="entry name" value="PK beta-barrel domain-like"/>
    <property type="match status" value="1"/>
</dbReference>
<feature type="domain" description="MOSC" evidence="1">
    <location>
        <begin position="28"/>
        <end position="165"/>
    </location>
</feature>
<dbReference type="Proteomes" id="UP001501170">
    <property type="component" value="Unassembled WGS sequence"/>
</dbReference>
<dbReference type="Gene3D" id="2.40.33.20">
    <property type="entry name" value="PK beta-barrel domain-like"/>
    <property type="match status" value="1"/>
</dbReference>
<evidence type="ECO:0000313" key="2">
    <source>
        <dbReference type="EMBL" id="GAA2381808.1"/>
    </source>
</evidence>
<dbReference type="Pfam" id="PF03473">
    <property type="entry name" value="MOSC"/>
    <property type="match status" value="1"/>
</dbReference>
<dbReference type="InterPro" id="IPR005302">
    <property type="entry name" value="MoCF_Sase_C"/>
</dbReference>
<sequence length="176" mass="19192">MAEVTAICVVAALHPDPGSVGTTAIDKRPVSGPVRIGEYGAFADVQADRKHHGGPDKALYVYAQEDADYWAAELGREIPPGFFGENLRTVGIDVNGARIGERWRIGEKVIVEVTSPRIPCQTFARWMGEDGRGWVKRFAQARRVGPYLRVVERGTITAGDPIEVLTVPDAPAIRDL</sequence>
<accession>A0ABN3HJ98</accession>
<proteinExistence type="predicted"/>
<evidence type="ECO:0000313" key="3">
    <source>
        <dbReference type="Proteomes" id="UP001501170"/>
    </source>
</evidence>
<evidence type="ECO:0000259" key="1">
    <source>
        <dbReference type="PROSITE" id="PS51340"/>
    </source>
</evidence>